<evidence type="ECO:0000313" key="6">
    <source>
        <dbReference type="Proteomes" id="UP000285624"/>
    </source>
</evidence>
<dbReference type="STRING" id="325452.A0A421ETE8"/>
<evidence type="ECO:0000256" key="1">
    <source>
        <dbReference type="SAM" id="Phobius"/>
    </source>
</evidence>
<proteinExistence type="predicted"/>
<dbReference type="EMBL" id="JPWV03000163">
    <property type="protein sequence ID" value="KAG2522599.1"/>
    <property type="molecule type" value="Genomic_DNA"/>
</dbReference>
<keyword evidence="6" id="KW-1185">Reference proteome</keyword>
<protein>
    <submittedName>
        <fullName evidence="4">Uncharacterized protein</fullName>
    </submittedName>
</protein>
<evidence type="ECO:0000313" key="2">
    <source>
        <dbReference type="EMBL" id="KAG2521054.1"/>
    </source>
</evidence>
<dbReference type="Proteomes" id="UP000792063">
    <property type="component" value="Unassembled WGS sequence"/>
</dbReference>
<organism evidence="4 7">
    <name type="scientific">Phytophthora kernoviae</name>
    <dbReference type="NCBI Taxonomy" id="325452"/>
    <lineage>
        <taxon>Eukaryota</taxon>
        <taxon>Sar</taxon>
        <taxon>Stramenopiles</taxon>
        <taxon>Oomycota</taxon>
        <taxon>Peronosporomycetes</taxon>
        <taxon>Peronosporales</taxon>
        <taxon>Peronosporaceae</taxon>
        <taxon>Phytophthora</taxon>
    </lineage>
</organism>
<evidence type="ECO:0000313" key="4">
    <source>
        <dbReference type="EMBL" id="RLN01231.1"/>
    </source>
</evidence>
<keyword evidence="1" id="KW-0472">Membrane</keyword>
<keyword evidence="1" id="KW-0812">Transmembrane</keyword>
<dbReference type="EMBL" id="MBDN02000291">
    <property type="protein sequence ID" value="RLN76787.1"/>
    <property type="molecule type" value="Genomic_DNA"/>
</dbReference>
<comment type="caution">
    <text evidence="4">The sequence shown here is derived from an EMBL/GenBank/DDBJ whole genome shotgun (WGS) entry which is preliminary data.</text>
</comment>
<evidence type="ECO:0000313" key="3">
    <source>
        <dbReference type="EMBL" id="KAG2522599.1"/>
    </source>
</evidence>
<accession>A0A421ETE8</accession>
<keyword evidence="1" id="KW-1133">Transmembrane helix</keyword>
<dbReference type="Proteomes" id="UP000285883">
    <property type="component" value="Unassembled WGS sequence"/>
</dbReference>
<name>A0A421ETE8_9STRA</name>
<sequence>MLVEFAQNIVTDWNELLASESDSRFNRTQKLLALDDGTTDADIIDATVVIGQLRGPNEPSDASTVATSLLFAESTNLRTSDEDVLPEVMLMANNPSTQQTLPSTTVSPPSPTTCSYTGTVSTGSPVTVLIAISSCWSEVGFPKIEDWITTLECQDSLYFQGSTANKMVYLRRTIDDGCNKPSNAPPYLTQADPTPIAVISIMVYATGANRVQTYVTSNNVPTFLKYVYYNSPGYVTPIAGYQAIPYRCENGATLMTAIDPFYVSRSIHCKDMPGGIPTSYIDGSGKRQCFCGCQQGYELKGSQCMPVQDQACQCSWDKVTNGFKFEVKLDQPSSYLSPSNTCVIKNLALTSTSGLIPVPVARDNYVDHNNVNDKDLTLPISATAPHIDVKKQKATVSVKQGSSGTTGTETGDAMYSTSSYTWKDYQSSSIAKINSIEFNYVGKYNIELFAKDYSNAATCDGCVAVVDSRRPTANPNYQSDRAVATSDFLYTSEEAKGYVFWRYNVDSGAWKSWTAIAQETFAKASTSITVEAWTQCGKVEAFTFKVELHLNNIIRVCDHFDDMWYQMTTAPQFLTNQQFCLFPKSDFAEITFDYHPNIGIDFDVNKFQMSVSSVTCTLSYDGKKPVTIVDSNGLTSFEIVRQFAVNAVDVTTTKDHTVVSVSCDFTYVRKVDDKKVLQKCGQSFTLTDCEAPVFNRPCELDGKCNFNKCAQKTGPTDPRPDLYQACGGNRISQDTLGNTAFTTTDSTCCDSCDTTTYSTACVPISTFPTGAIPGSKYVKRCDAIPKASTPLLAVADMDAEKTQGASTTNVAAVLSASALVALVAMIVIKRRRTEAIKVEQDAYYPLMG</sequence>
<reference evidence="2" key="3">
    <citation type="submission" date="2020-06" db="EMBL/GenBank/DDBJ databases">
        <authorList>
            <person name="Studholme D.J."/>
        </authorList>
    </citation>
    <scope>NUCLEOTIDE SEQUENCE</scope>
    <source>
        <strain evidence="3">NZFS 2646</strain>
        <strain evidence="2">NZFS 3630</strain>
    </source>
</reference>
<reference evidence="2" key="1">
    <citation type="journal article" date="2015" name="Genom Data">
        <title>Genome sequences of six Phytophthora species associated with forests in New Zealand.</title>
        <authorList>
            <person name="Studholme D.J."/>
            <person name="McDougal R.L."/>
            <person name="Sambles C."/>
            <person name="Hansen E."/>
            <person name="Hardy G."/>
            <person name="Grant M."/>
            <person name="Ganley R.J."/>
            <person name="Williams N.M."/>
        </authorList>
    </citation>
    <scope>NUCLEOTIDE SEQUENCE</scope>
    <source>
        <strain evidence="3">NZFS 2646</strain>
        <strain evidence="2">NZFS 3630</strain>
    </source>
</reference>
<feature type="transmembrane region" description="Helical" evidence="1">
    <location>
        <begin position="810"/>
        <end position="828"/>
    </location>
</feature>
<dbReference type="EMBL" id="MAYM02002270">
    <property type="protein sequence ID" value="RLN01231.1"/>
    <property type="molecule type" value="Genomic_DNA"/>
</dbReference>
<dbReference type="Proteomes" id="UP000785171">
    <property type="component" value="Unassembled WGS sequence"/>
</dbReference>
<gene>
    <name evidence="4" type="ORF">BBI17_007249</name>
    <name evidence="5" type="ORF">BBO99_00007273</name>
    <name evidence="3" type="ORF">JM16_003379</name>
    <name evidence="2" type="ORF">JM18_006767</name>
</gene>
<evidence type="ECO:0000313" key="5">
    <source>
        <dbReference type="EMBL" id="RLN76787.1"/>
    </source>
</evidence>
<evidence type="ECO:0000313" key="7">
    <source>
        <dbReference type="Proteomes" id="UP000285883"/>
    </source>
</evidence>
<dbReference type="AlphaFoldDB" id="A0A421ETE8"/>
<reference evidence="6 7" key="2">
    <citation type="submission" date="2018-07" db="EMBL/GenBank/DDBJ databases">
        <title>Genome sequencing of oomycete isolates from Chile give support for New Zealand origin for Phytophthora kernoviae and make available the first Nothophytophthora sp. genome.</title>
        <authorList>
            <person name="Studholme D.J."/>
            <person name="Sanfuentes E."/>
            <person name="Panda P."/>
            <person name="Hill R."/>
            <person name="Sambles C."/>
            <person name="Grant M."/>
            <person name="Williams N.M."/>
            <person name="Mcdougal R.L."/>
        </authorList>
    </citation>
    <scope>NUCLEOTIDE SEQUENCE [LARGE SCALE GENOMIC DNA]</scope>
    <source>
        <strain evidence="4">Chile2</strain>
        <strain evidence="5">Chile4</strain>
    </source>
</reference>
<dbReference type="Proteomes" id="UP000285624">
    <property type="component" value="Unassembled WGS sequence"/>
</dbReference>
<dbReference type="EMBL" id="JPWU03000262">
    <property type="protein sequence ID" value="KAG2521054.1"/>
    <property type="molecule type" value="Genomic_DNA"/>
</dbReference>